<dbReference type="Proteomes" id="UP001462640">
    <property type="component" value="Unassembled WGS sequence"/>
</dbReference>
<dbReference type="GO" id="GO:0016746">
    <property type="term" value="F:acyltransferase activity"/>
    <property type="evidence" value="ECO:0007669"/>
    <property type="project" value="UniProtKB-KW"/>
</dbReference>
<dbReference type="EMBL" id="JBDPZC010000005">
    <property type="protein sequence ID" value="MEO3713596.1"/>
    <property type="molecule type" value="Genomic_DNA"/>
</dbReference>
<keyword evidence="3" id="KW-1185">Reference proteome</keyword>
<dbReference type="InterPro" id="IPR016181">
    <property type="entry name" value="Acyl_CoA_acyltransferase"/>
</dbReference>
<evidence type="ECO:0000313" key="2">
    <source>
        <dbReference type="EMBL" id="MEO3713596.1"/>
    </source>
</evidence>
<accession>A0ABV0GEY4</accession>
<organism evidence="2 3">
    <name type="scientific">Roseateles flavus</name>
    <dbReference type="NCBI Taxonomy" id="3149041"/>
    <lineage>
        <taxon>Bacteria</taxon>
        <taxon>Pseudomonadati</taxon>
        <taxon>Pseudomonadota</taxon>
        <taxon>Betaproteobacteria</taxon>
        <taxon>Burkholderiales</taxon>
        <taxon>Sphaerotilaceae</taxon>
        <taxon>Roseateles</taxon>
    </lineage>
</organism>
<dbReference type="Pfam" id="PF13480">
    <property type="entry name" value="Acetyltransf_6"/>
    <property type="match status" value="1"/>
</dbReference>
<dbReference type="InterPro" id="IPR038740">
    <property type="entry name" value="BioF2-like_GNAT_dom"/>
</dbReference>
<reference evidence="2 3" key="1">
    <citation type="submission" date="2024-05" db="EMBL/GenBank/DDBJ databases">
        <title>Roseateles sp. 2.12 16S ribosomal RNA gene Genome sequencing and assembly.</title>
        <authorList>
            <person name="Woo H."/>
        </authorList>
    </citation>
    <scope>NUCLEOTIDE SEQUENCE [LARGE SCALE GENOMIC DNA]</scope>
    <source>
        <strain evidence="2 3">2.12</strain>
    </source>
</reference>
<evidence type="ECO:0000259" key="1">
    <source>
        <dbReference type="Pfam" id="PF13480"/>
    </source>
</evidence>
<dbReference type="RefSeq" id="WP_347610142.1">
    <property type="nucleotide sequence ID" value="NZ_JBDPZC010000005.1"/>
</dbReference>
<protein>
    <submittedName>
        <fullName evidence="2">GNAT family N-acetyltransferase</fullName>
        <ecNumber evidence="2">2.3.1.-</ecNumber>
    </submittedName>
</protein>
<gene>
    <name evidence="2" type="ORF">ABDJ40_12565</name>
</gene>
<dbReference type="SUPFAM" id="SSF55729">
    <property type="entry name" value="Acyl-CoA N-acyltransferases (Nat)"/>
    <property type="match status" value="1"/>
</dbReference>
<keyword evidence="2" id="KW-0808">Transferase</keyword>
<feature type="domain" description="BioF2-like acetyltransferase" evidence="1">
    <location>
        <begin position="155"/>
        <end position="296"/>
    </location>
</feature>
<keyword evidence="2" id="KW-0012">Acyltransferase</keyword>
<evidence type="ECO:0000313" key="3">
    <source>
        <dbReference type="Proteomes" id="UP001462640"/>
    </source>
</evidence>
<name>A0ABV0GEY4_9BURK</name>
<dbReference type="EC" id="2.3.1.-" evidence="2"/>
<proteinExistence type="predicted"/>
<sequence>MSLFQTPPWFRLMASRGLGGQGEPVLFSAEAGAGRRLSLWLCRHERPVAPAGARLTALGNFYSPRFGPLLEPASAAWESAEAVQAARSIGLQLRCDARGAVLSLQPMQAGSAELQLLQGGLTAAGYRTDCYHCFENWVLPCAGLRFEPYWAARSSRLRNTERRARKRLQAEHGLSIEIVRTAGPALDRALQDFESVYQDSWKQGEARPDFIRELVQLLAADGRLRLGVLRLQGVAQAAQLWWVHEGVASIYKLAYRDSAAKLGVGTVLSASLFQDTLDSGEVHLIDYLNGSEPYKQDWVSERHEFLGLVAFDLRRPAAWMPALRHFGGRWIKGLLKRLRPHKAGAEAVDRAQDEA</sequence>
<comment type="caution">
    <text evidence="2">The sequence shown here is derived from an EMBL/GenBank/DDBJ whole genome shotgun (WGS) entry which is preliminary data.</text>
</comment>